<name>C7DIL6_MICA2</name>
<dbReference type="EMBL" id="GG697241">
    <property type="protein sequence ID" value="EET89790.1"/>
    <property type="molecule type" value="Genomic_DNA"/>
</dbReference>
<proteinExistence type="predicted"/>
<evidence type="ECO:0000256" key="1">
    <source>
        <dbReference type="SAM" id="Phobius"/>
    </source>
</evidence>
<reference evidence="2 3" key="1">
    <citation type="journal article" date="2009" name="Genome Biol.">
        <title>Community-wide analysis of microbial genome sequence signatures.</title>
        <authorList>
            <person name="Dick G.J."/>
            <person name="Andersson A.F."/>
            <person name="Baker B.J."/>
            <person name="Simmons S.L."/>
            <person name="Thomas B.C."/>
            <person name="Yelton A.P."/>
            <person name="Banfield J.F."/>
        </authorList>
    </citation>
    <scope>NUCLEOTIDE SEQUENCE [LARGE SCALE GENOMIC DNA]</scope>
    <source>
        <strain evidence="2">ARMAN-2</strain>
    </source>
</reference>
<keyword evidence="1" id="KW-0472">Membrane</keyword>
<dbReference type="Proteomes" id="UP000332487">
    <property type="component" value="Unassembled WGS sequence"/>
</dbReference>
<dbReference type="AlphaFoldDB" id="C7DIL6"/>
<feature type="transmembrane region" description="Helical" evidence="1">
    <location>
        <begin position="131"/>
        <end position="151"/>
    </location>
</feature>
<accession>C7DIL6</accession>
<gene>
    <name evidence="2" type="ORF">UNLARM2_0904</name>
</gene>
<keyword evidence="1" id="KW-0812">Transmembrane</keyword>
<keyword evidence="1" id="KW-1133">Transmembrane helix</keyword>
<organism evidence="2 3">
    <name type="scientific">Candidatus Micrarchaeum acidiphilum ARMAN-2</name>
    <dbReference type="NCBI Taxonomy" id="425595"/>
    <lineage>
        <taxon>Archaea</taxon>
        <taxon>Candidatus Micrarchaeota</taxon>
        <taxon>Candidatus Micrarchaeia</taxon>
        <taxon>Candidatus Micrarchaeales</taxon>
        <taxon>Candidatus Micrarchaeaceae</taxon>
        <taxon>Candidatus Micrarchaeum</taxon>
    </lineage>
</organism>
<sequence>MLETALLGIVAILDFIAIFSIFVFKDIFHSGIALAFAFLFNSIAFVVVGQPLLAIIQLFILIGGISTYLILGVASYGLSNFRHSNRLLLAILSVVIFIAMSYPLIGTTLISARQNYFTGTAIPGGIVPYVAIYYLAAFMVFTTSIGSLLLLKRIGAKK</sequence>
<feature type="transmembrane region" description="Helical" evidence="1">
    <location>
        <begin position="31"/>
        <end position="48"/>
    </location>
</feature>
<feature type="transmembrane region" description="Helical" evidence="1">
    <location>
        <begin position="6"/>
        <end position="24"/>
    </location>
</feature>
<feature type="transmembrane region" description="Helical" evidence="1">
    <location>
        <begin position="54"/>
        <end position="75"/>
    </location>
</feature>
<evidence type="ECO:0000313" key="3">
    <source>
        <dbReference type="Proteomes" id="UP000332487"/>
    </source>
</evidence>
<keyword evidence="3" id="KW-1185">Reference proteome</keyword>
<evidence type="ECO:0000313" key="2">
    <source>
        <dbReference type="EMBL" id="EET89790.1"/>
    </source>
</evidence>
<reference evidence="2 3" key="2">
    <citation type="journal article" date="2010" name="Proc. Natl. Acad. Sci. U.S.A.">
        <title>Enigmatic, ultrasmall, uncultivated Archaea.</title>
        <authorList>
            <person name="Baker B.J."/>
            <person name="Comolli L.R."/>
            <person name="Dick G.J."/>
            <person name="Hauser L.J."/>
            <person name="Hyatt D."/>
            <person name="Dill B.D."/>
            <person name="Land M.L."/>
            <person name="Verberkmoes N.C."/>
            <person name="Hettich R.L."/>
            <person name="Banfield J.F."/>
        </authorList>
    </citation>
    <scope>NUCLEOTIDE SEQUENCE [LARGE SCALE GENOMIC DNA]</scope>
    <source>
        <strain evidence="2">ARMAN-2</strain>
    </source>
</reference>
<feature type="transmembrane region" description="Helical" evidence="1">
    <location>
        <begin position="87"/>
        <end position="111"/>
    </location>
</feature>
<protein>
    <submittedName>
        <fullName evidence="2">Uncharacterized protein</fullName>
    </submittedName>
</protein>